<dbReference type="GO" id="GO:0006412">
    <property type="term" value="P:translation"/>
    <property type="evidence" value="ECO:0007669"/>
    <property type="project" value="InterPro"/>
</dbReference>
<dbReference type="GO" id="GO:0046872">
    <property type="term" value="F:metal ion binding"/>
    <property type="evidence" value="ECO:0007669"/>
    <property type="project" value="UniProtKB-KW"/>
</dbReference>
<dbReference type="EMBL" id="JACMSC010000012">
    <property type="protein sequence ID" value="KAG6497919.1"/>
    <property type="molecule type" value="Genomic_DNA"/>
</dbReference>
<dbReference type="GO" id="GO:0003735">
    <property type="term" value="F:structural constituent of ribosome"/>
    <property type="evidence" value="ECO:0007669"/>
    <property type="project" value="TreeGrafter"/>
</dbReference>
<dbReference type="PANTHER" id="PTHR13184:SF5">
    <property type="entry name" value="METHYLTRANSFERASE-LIKE PROTEIN 17, MITOCHONDRIAL"/>
    <property type="match status" value="1"/>
</dbReference>
<dbReference type="GO" id="GO:0008168">
    <property type="term" value="F:methyltransferase activity"/>
    <property type="evidence" value="ECO:0007669"/>
    <property type="project" value="InterPro"/>
</dbReference>
<protein>
    <recommendedName>
        <fullName evidence="11">Methyltransferase-like protein 17, mitochondrial</fullName>
    </recommendedName>
</protein>
<keyword evidence="10" id="KW-1185">Reference proteome</keyword>
<name>A0A8J5G3X3_ZINOF</name>
<dbReference type="SUPFAM" id="SSF53335">
    <property type="entry name" value="S-adenosyl-L-methionine-dependent methyltransferases"/>
    <property type="match status" value="1"/>
</dbReference>
<evidence type="ECO:0000256" key="2">
    <source>
        <dbReference type="ARBA" id="ARBA00022723"/>
    </source>
</evidence>
<dbReference type="InterPro" id="IPR029063">
    <property type="entry name" value="SAM-dependent_MTases_sf"/>
</dbReference>
<evidence type="ECO:0000256" key="4">
    <source>
        <dbReference type="ARBA" id="ARBA00023004"/>
    </source>
</evidence>
<keyword evidence="4" id="KW-0408">Iron</keyword>
<dbReference type="InterPro" id="IPR015324">
    <property type="entry name" value="Ribosomal_Rsm22-like"/>
</dbReference>
<dbReference type="InterPro" id="IPR052571">
    <property type="entry name" value="Mt_RNA_Methyltransferase"/>
</dbReference>
<dbReference type="GO" id="GO:0005763">
    <property type="term" value="C:mitochondrial small ribosomal subunit"/>
    <property type="evidence" value="ECO:0007669"/>
    <property type="project" value="TreeGrafter"/>
</dbReference>
<evidence type="ECO:0000313" key="9">
    <source>
        <dbReference type="EMBL" id="KAG6497919.1"/>
    </source>
</evidence>
<comment type="caution">
    <text evidence="8">The sequence shown here is derived from an EMBL/GenBank/DDBJ whole genome shotgun (WGS) entry which is preliminary data.</text>
</comment>
<evidence type="ECO:0000256" key="3">
    <source>
        <dbReference type="ARBA" id="ARBA00022946"/>
    </source>
</evidence>
<sequence>MAASLLPEVSPKIFTAETLRAAAKQSQGIHLIPVSLRRTIKKFLRGIRHSSPVVLRSGRWKIQSAYGDIGVKYSEDETVAYVASRMPAIYSACHRVLREVRRRVPEFSPSKVLDFGAGPGSALWAMREVWPRSLERVNLVEPSKSMQRAAQSLLQVGYNSLLLYLLFIVVIDLKGLPIIHSYDSIQALNRSLDKHDRRHDLVISSAETRKVEELKEACVTLEAIQADDSVASVWFLGELMKIKQDAGDSSSKLLIAYIWLLLLSGGASPLAETSSITEISRLDYGYRIVLFFFLSYALGEIPSLSDRITILRQLWDLTQDVLVLLEPGTPHGSKIITQMRSYILWMENRKCRKKLGLSNSISSDVKSIVRQDDMLKDGAFVVAPCPHDGRCPLENTGKYCHFVQRLERTTSQRAYKRSKGEPLRGFEDEKFCFVALRRGSRPQAGWPLDGMEFETLKERLAKRNPEDLIIDFEDQFPTRNDEESSFENALVPYASDTAETNLFHQNDKEDYDEDVHANLGSGWGRIIYPPVRRGRQVQMDVCKSTKRDGSEGAFEHVVVTQRKNPDLHLQARRSHWGDLWPC</sequence>
<evidence type="ECO:0000256" key="6">
    <source>
        <dbReference type="ARBA" id="ARBA00023128"/>
    </source>
</evidence>
<dbReference type="AlphaFoldDB" id="A0A8J5G3X3"/>
<keyword evidence="3" id="KW-0809">Transit peptide</keyword>
<dbReference type="Pfam" id="PF09243">
    <property type="entry name" value="Rsm22"/>
    <property type="match status" value="4"/>
</dbReference>
<organism evidence="8 10">
    <name type="scientific">Zingiber officinale</name>
    <name type="common">Ginger</name>
    <name type="synonym">Amomum zingiber</name>
    <dbReference type="NCBI Taxonomy" id="94328"/>
    <lineage>
        <taxon>Eukaryota</taxon>
        <taxon>Viridiplantae</taxon>
        <taxon>Streptophyta</taxon>
        <taxon>Embryophyta</taxon>
        <taxon>Tracheophyta</taxon>
        <taxon>Spermatophyta</taxon>
        <taxon>Magnoliopsida</taxon>
        <taxon>Liliopsida</taxon>
        <taxon>Zingiberales</taxon>
        <taxon>Zingiberaceae</taxon>
        <taxon>Zingiber</taxon>
    </lineage>
</organism>
<evidence type="ECO:0000256" key="7">
    <source>
        <dbReference type="ARBA" id="ARBA00045681"/>
    </source>
</evidence>
<dbReference type="EMBL" id="JACMSC010000012">
    <property type="protein sequence ID" value="KAG6497917.1"/>
    <property type="molecule type" value="Genomic_DNA"/>
</dbReference>
<comment type="function">
    <text evidence="7">Mitochondrial ribosome (mitoribosome) assembly factor. Binds at the interface of the head and body domains of the mitochondrial small ribosomal subunit (mt-SSU), occluding the mRNA channel and preventing compaction of the head domain towards the body. Probable inactive methyltransferase: retains the characteristic folding and ability to bind S-adenosyl-L-methionine, but it probably lost its methyltransferase activity.</text>
</comment>
<reference evidence="8 10" key="1">
    <citation type="submission" date="2020-08" db="EMBL/GenBank/DDBJ databases">
        <title>Plant Genome Project.</title>
        <authorList>
            <person name="Zhang R.-G."/>
        </authorList>
    </citation>
    <scope>NUCLEOTIDE SEQUENCE [LARGE SCALE GENOMIC DNA]</scope>
    <source>
        <tissue evidence="8">Rhizome</tissue>
    </source>
</reference>
<keyword evidence="2" id="KW-0479">Metal-binding</keyword>
<accession>A0A8J5G3X3</accession>
<proteinExistence type="predicted"/>
<dbReference type="Gene3D" id="3.40.50.150">
    <property type="entry name" value="Vaccinia Virus protein VP39"/>
    <property type="match status" value="1"/>
</dbReference>
<evidence type="ECO:0008006" key="11">
    <source>
        <dbReference type="Google" id="ProtNLM"/>
    </source>
</evidence>
<dbReference type="GO" id="GO:0051536">
    <property type="term" value="F:iron-sulfur cluster binding"/>
    <property type="evidence" value="ECO:0007669"/>
    <property type="project" value="UniProtKB-KW"/>
</dbReference>
<evidence type="ECO:0000313" key="8">
    <source>
        <dbReference type="EMBL" id="KAG6497917.1"/>
    </source>
</evidence>
<keyword evidence="5" id="KW-0411">Iron-sulfur</keyword>
<evidence type="ECO:0000256" key="5">
    <source>
        <dbReference type="ARBA" id="ARBA00023014"/>
    </source>
</evidence>
<comment type="subcellular location">
    <subcellularLocation>
        <location evidence="1">Mitochondrion</location>
    </subcellularLocation>
</comment>
<evidence type="ECO:0000313" key="10">
    <source>
        <dbReference type="Proteomes" id="UP000734854"/>
    </source>
</evidence>
<evidence type="ECO:0000256" key="1">
    <source>
        <dbReference type="ARBA" id="ARBA00004173"/>
    </source>
</evidence>
<dbReference type="PANTHER" id="PTHR13184">
    <property type="entry name" value="37S RIBOSOMAL PROTEIN S22"/>
    <property type="match status" value="1"/>
</dbReference>
<keyword evidence="6" id="KW-0496">Mitochondrion</keyword>
<gene>
    <name evidence="8" type="ORF">ZIOFF_045823</name>
    <name evidence="9" type="ORF">ZIOFF_045825</name>
</gene>
<dbReference type="Proteomes" id="UP000734854">
    <property type="component" value="Unassembled WGS sequence"/>
</dbReference>